<accession>A0A8H9IXU5</accession>
<dbReference type="AlphaFoldDB" id="A0A8H9IXU5"/>
<dbReference type="Proteomes" id="UP000658656">
    <property type="component" value="Unassembled WGS sequence"/>
</dbReference>
<reference evidence="2" key="1">
    <citation type="journal article" date="2014" name="Int. J. Syst. Evol. Microbiol.">
        <title>Complete genome sequence of Corynebacterium casei LMG S-19264T (=DSM 44701T), isolated from a smear-ripened cheese.</title>
        <authorList>
            <consortium name="US DOE Joint Genome Institute (JGI-PGF)"/>
            <person name="Walter F."/>
            <person name="Albersmeier A."/>
            <person name="Kalinowski J."/>
            <person name="Ruckert C."/>
        </authorList>
    </citation>
    <scope>NUCLEOTIDE SEQUENCE</scope>
    <source>
        <strain evidence="2">CGMCC 4.7679</strain>
    </source>
</reference>
<evidence type="ECO:0000256" key="1">
    <source>
        <dbReference type="SAM" id="MobiDB-lite"/>
    </source>
</evidence>
<dbReference type="EMBL" id="BNAV01000006">
    <property type="protein sequence ID" value="GHF66786.1"/>
    <property type="molecule type" value="Genomic_DNA"/>
</dbReference>
<feature type="region of interest" description="Disordered" evidence="1">
    <location>
        <begin position="92"/>
        <end position="166"/>
    </location>
</feature>
<reference evidence="2" key="2">
    <citation type="submission" date="2020-09" db="EMBL/GenBank/DDBJ databases">
        <authorList>
            <person name="Sun Q."/>
            <person name="Zhou Y."/>
        </authorList>
    </citation>
    <scope>NUCLEOTIDE SEQUENCE</scope>
    <source>
        <strain evidence="2">CGMCC 4.7679</strain>
    </source>
</reference>
<evidence type="ECO:0000313" key="2">
    <source>
        <dbReference type="EMBL" id="GHF66786.1"/>
    </source>
</evidence>
<dbReference type="Gene3D" id="2.130.10.10">
    <property type="entry name" value="YVTN repeat-like/Quinoprotein amine dehydrogenase"/>
    <property type="match status" value="1"/>
</dbReference>
<evidence type="ECO:0000313" key="3">
    <source>
        <dbReference type="Proteomes" id="UP000658656"/>
    </source>
</evidence>
<sequence>MSQPRGRRRQIEFQFLTNSRHTLYGLLDACQVPEHLGLRVPGSLDKLDKWEDIWAATASQATGITYTDDDLLWLREHAGSYVVETTEAGRFHLPALPPSHRQGSGDPGTPHARGPPRLEPCRSLHPAPPRHPRKPARRPDHRRRLARARRPRQASTRAAPDQPRDRALAAAVYRGSAVLRRHLPAPRRRQVLATDAARFQASRLQHDLSVLLTWQPRWATGRQTDHTLHITFAGHTGEVDVVTCDIVDDRPVTVTASRDDTARTGDLATGNDFTVFDIRDIGCLATGPGGDLIISTAWDLVVLDRCAERRSRWGSSRGRCTFDY</sequence>
<comment type="caution">
    <text evidence="2">The sequence shown here is derived from an EMBL/GenBank/DDBJ whole genome shotgun (WGS) entry which is preliminary data.</text>
</comment>
<gene>
    <name evidence="2" type="ORF">GCM10017566_45760</name>
</gene>
<keyword evidence="3" id="KW-1185">Reference proteome</keyword>
<organism evidence="2 3">
    <name type="scientific">Amycolatopsis bartoniae</name>
    <dbReference type="NCBI Taxonomy" id="941986"/>
    <lineage>
        <taxon>Bacteria</taxon>
        <taxon>Bacillati</taxon>
        <taxon>Actinomycetota</taxon>
        <taxon>Actinomycetes</taxon>
        <taxon>Pseudonocardiales</taxon>
        <taxon>Pseudonocardiaceae</taxon>
        <taxon>Amycolatopsis</taxon>
    </lineage>
</organism>
<dbReference type="InterPro" id="IPR015943">
    <property type="entry name" value="WD40/YVTN_repeat-like_dom_sf"/>
</dbReference>
<feature type="compositionally biased region" description="Basic residues" evidence="1">
    <location>
        <begin position="128"/>
        <end position="152"/>
    </location>
</feature>
<proteinExistence type="predicted"/>
<name>A0A8H9IXU5_9PSEU</name>
<protein>
    <submittedName>
        <fullName evidence="2">Uncharacterized protein</fullName>
    </submittedName>
</protein>